<dbReference type="AlphaFoldDB" id="A0A0A9HB67"/>
<proteinExistence type="predicted"/>
<sequence length="121" mass="14056">MDQYNDVEHTVMFMLHPYLSKAETFRHSASKLIDTGGIVTLSFARSAISNQELKSIILFYHMYMLMSDSKSEDDSRQGHISTMQYITFLESVVLRDFKTDWRSLTSLYFCVDISSTPLHQK</sequence>
<accession>A0A0A9HB67</accession>
<dbReference type="EMBL" id="GBRH01164842">
    <property type="protein sequence ID" value="JAE33054.1"/>
    <property type="molecule type" value="Transcribed_RNA"/>
</dbReference>
<protein>
    <submittedName>
        <fullName evidence="1">Uncharacterized protein</fullName>
    </submittedName>
</protein>
<reference evidence="1" key="2">
    <citation type="journal article" date="2015" name="Data Brief">
        <title>Shoot transcriptome of the giant reed, Arundo donax.</title>
        <authorList>
            <person name="Barrero R.A."/>
            <person name="Guerrero F.D."/>
            <person name="Moolhuijzen P."/>
            <person name="Goolsby J.A."/>
            <person name="Tidwell J."/>
            <person name="Bellgard S.E."/>
            <person name="Bellgard M.I."/>
        </authorList>
    </citation>
    <scope>NUCLEOTIDE SEQUENCE</scope>
    <source>
        <tissue evidence="1">Shoot tissue taken approximately 20 cm above the soil surface</tissue>
    </source>
</reference>
<organism evidence="1">
    <name type="scientific">Arundo donax</name>
    <name type="common">Giant reed</name>
    <name type="synonym">Donax arundinaceus</name>
    <dbReference type="NCBI Taxonomy" id="35708"/>
    <lineage>
        <taxon>Eukaryota</taxon>
        <taxon>Viridiplantae</taxon>
        <taxon>Streptophyta</taxon>
        <taxon>Embryophyta</taxon>
        <taxon>Tracheophyta</taxon>
        <taxon>Spermatophyta</taxon>
        <taxon>Magnoliopsida</taxon>
        <taxon>Liliopsida</taxon>
        <taxon>Poales</taxon>
        <taxon>Poaceae</taxon>
        <taxon>PACMAD clade</taxon>
        <taxon>Arundinoideae</taxon>
        <taxon>Arundineae</taxon>
        <taxon>Arundo</taxon>
    </lineage>
</organism>
<reference evidence="1" key="1">
    <citation type="submission" date="2014-09" db="EMBL/GenBank/DDBJ databases">
        <authorList>
            <person name="Magalhaes I.L.F."/>
            <person name="Oliveira U."/>
            <person name="Santos F.R."/>
            <person name="Vidigal T.H.D.A."/>
            <person name="Brescovit A.D."/>
            <person name="Santos A.J."/>
        </authorList>
    </citation>
    <scope>NUCLEOTIDE SEQUENCE</scope>
    <source>
        <tissue evidence="1">Shoot tissue taken approximately 20 cm above the soil surface</tissue>
    </source>
</reference>
<name>A0A0A9HB67_ARUDO</name>
<evidence type="ECO:0000313" key="1">
    <source>
        <dbReference type="EMBL" id="JAE33054.1"/>
    </source>
</evidence>